<reference evidence="3 4" key="1">
    <citation type="submission" date="2019-05" db="EMBL/GenBank/DDBJ databases">
        <title>Genome sequences of Thalassotalea litorea 1K03283.</title>
        <authorList>
            <person name="Zhang D."/>
        </authorList>
    </citation>
    <scope>NUCLEOTIDE SEQUENCE [LARGE SCALE GENOMIC DNA]</scope>
    <source>
        <strain evidence="3 4">MCCC 1K03283</strain>
    </source>
</reference>
<keyword evidence="2" id="KW-0732">Signal</keyword>
<keyword evidence="1" id="KW-1133">Transmembrane helix</keyword>
<protein>
    <recommendedName>
        <fullName evidence="5">PEP-CTERM sorting domain-containing protein</fullName>
    </recommendedName>
</protein>
<keyword evidence="1" id="KW-0812">Transmembrane</keyword>
<evidence type="ECO:0000313" key="4">
    <source>
        <dbReference type="Proteomes" id="UP000307790"/>
    </source>
</evidence>
<evidence type="ECO:0008006" key="5">
    <source>
        <dbReference type="Google" id="ProtNLM"/>
    </source>
</evidence>
<gene>
    <name evidence="3" type="ORF">FE810_02870</name>
</gene>
<feature type="transmembrane region" description="Helical" evidence="1">
    <location>
        <begin position="161"/>
        <end position="179"/>
    </location>
</feature>
<proteinExistence type="predicted"/>
<sequence>MITLKKILGCIVLMGITSFAQAGLIWDESVDGDLSDDFMNPTQLVLQAGDNLLLSQVGNITTDYSDYFSLSLSADLTLSQIVVIAYAPGNNNSSTAFDACNAGVDCSAFPLQIYDVTLATVGMDLFPVLGLPAFFRLGESAGPASLEINFIVDRLQEPRDVPLPGTILLILSGMVGFMAKRLKSKR</sequence>
<dbReference type="RefSeq" id="WP_138318525.1">
    <property type="nucleotide sequence ID" value="NZ_VCBC01000003.1"/>
</dbReference>
<organism evidence="3 4">
    <name type="scientific">Thalassotalea litorea</name>
    <dbReference type="NCBI Taxonomy" id="2020715"/>
    <lineage>
        <taxon>Bacteria</taxon>
        <taxon>Pseudomonadati</taxon>
        <taxon>Pseudomonadota</taxon>
        <taxon>Gammaproteobacteria</taxon>
        <taxon>Alteromonadales</taxon>
        <taxon>Colwelliaceae</taxon>
        <taxon>Thalassotalea</taxon>
    </lineage>
</organism>
<dbReference type="AlphaFoldDB" id="A0A5R9IPN6"/>
<keyword evidence="1" id="KW-0472">Membrane</keyword>
<dbReference type="Proteomes" id="UP000307790">
    <property type="component" value="Unassembled WGS sequence"/>
</dbReference>
<feature type="signal peptide" evidence="2">
    <location>
        <begin position="1"/>
        <end position="22"/>
    </location>
</feature>
<dbReference type="EMBL" id="VCBC01000003">
    <property type="protein sequence ID" value="TLU67242.1"/>
    <property type="molecule type" value="Genomic_DNA"/>
</dbReference>
<evidence type="ECO:0000256" key="1">
    <source>
        <dbReference type="SAM" id="Phobius"/>
    </source>
</evidence>
<comment type="caution">
    <text evidence="3">The sequence shown here is derived from an EMBL/GenBank/DDBJ whole genome shotgun (WGS) entry which is preliminary data.</text>
</comment>
<dbReference type="OrthoDB" id="9162127at2"/>
<feature type="chain" id="PRO_5024319064" description="PEP-CTERM sorting domain-containing protein" evidence="2">
    <location>
        <begin position="23"/>
        <end position="186"/>
    </location>
</feature>
<keyword evidence="4" id="KW-1185">Reference proteome</keyword>
<evidence type="ECO:0000313" key="3">
    <source>
        <dbReference type="EMBL" id="TLU67242.1"/>
    </source>
</evidence>
<accession>A0A5R9IPN6</accession>
<evidence type="ECO:0000256" key="2">
    <source>
        <dbReference type="SAM" id="SignalP"/>
    </source>
</evidence>
<name>A0A5R9IPN6_9GAMM</name>